<comment type="function">
    <text evidence="5">Forms part of the polypeptide exit tunnel.</text>
</comment>
<dbReference type="NCBIfam" id="TIGR03953">
    <property type="entry name" value="rplD_bact"/>
    <property type="match status" value="1"/>
</dbReference>
<protein>
    <recommendedName>
        <fullName evidence="4 5">Large ribosomal subunit protein uL4</fullName>
    </recommendedName>
</protein>
<evidence type="ECO:0000256" key="2">
    <source>
        <dbReference type="ARBA" id="ARBA00022980"/>
    </source>
</evidence>
<dbReference type="Gene3D" id="3.40.1370.10">
    <property type="match status" value="1"/>
</dbReference>
<dbReference type="EMBL" id="KT007066">
    <property type="protein sequence ID" value="AKQ05251.1"/>
    <property type="molecule type" value="Genomic_DNA"/>
</dbReference>
<evidence type="ECO:0000256" key="1">
    <source>
        <dbReference type="ARBA" id="ARBA00010528"/>
    </source>
</evidence>
<sequence length="209" mass="22809">MAPVLSVVNLQNEKVDEVALSEAVFGAPVRAHLLHEVVRWQQARRRQGTASTKGRGEVSGGGRKPWKQKGTGRARAGTIRSPLWRHGGIIHGPKPKEWGFRVPRAMRREALRGVLSAKVAARALQVVEDLTLDRPSTKAIQGLLRGLGITGSVLVVTPQREEAVEKSARNLPGVKILPVRGMNVQDVLRADAILFTREALVKLEETLAP</sequence>
<name>A0A0H4TB73_9BACT</name>
<evidence type="ECO:0000256" key="6">
    <source>
        <dbReference type="SAM" id="MobiDB-lite"/>
    </source>
</evidence>
<dbReference type="GO" id="GO:0019843">
    <property type="term" value="F:rRNA binding"/>
    <property type="evidence" value="ECO:0007669"/>
    <property type="project" value="UniProtKB-UniRule"/>
</dbReference>
<feature type="region of interest" description="Disordered" evidence="6">
    <location>
        <begin position="42"/>
        <end position="76"/>
    </location>
</feature>
<dbReference type="Pfam" id="PF00573">
    <property type="entry name" value="Ribosomal_L4"/>
    <property type="match status" value="1"/>
</dbReference>
<evidence type="ECO:0000256" key="4">
    <source>
        <dbReference type="ARBA" id="ARBA00035244"/>
    </source>
</evidence>
<dbReference type="GO" id="GO:0005840">
    <property type="term" value="C:ribosome"/>
    <property type="evidence" value="ECO:0007669"/>
    <property type="project" value="UniProtKB-KW"/>
</dbReference>
<dbReference type="InterPro" id="IPR023574">
    <property type="entry name" value="Ribosomal_uL4_dom_sf"/>
</dbReference>
<dbReference type="PANTHER" id="PTHR10746">
    <property type="entry name" value="50S RIBOSOMAL PROTEIN L4"/>
    <property type="match status" value="1"/>
</dbReference>
<comment type="subunit">
    <text evidence="5">Part of the 50S ribosomal subunit.</text>
</comment>
<reference evidence="7" key="1">
    <citation type="journal article" date="2015" name="ISME J.">
        <title>Aquifer environment selects for microbial species cohorts in sediment and groundwater.</title>
        <authorList>
            <person name="Hug L.A."/>
            <person name="Thomas B.C."/>
            <person name="Brown C.T."/>
            <person name="Frischkorn K.R."/>
            <person name="Williams K.H."/>
            <person name="Tringe S.G."/>
            <person name="Banfield J.F."/>
        </authorList>
    </citation>
    <scope>NUCLEOTIDE SEQUENCE</scope>
</reference>
<dbReference type="AlphaFoldDB" id="A0A0H4TB73"/>
<accession>A0A0H4TB73</accession>
<comment type="function">
    <text evidence="5">One of the primary rRNA binding proteins, this protein initially binds near the 5'-end of the 23S rRNA. It is important during the early stages of 50S assembly. It makes multiple contacts with different domains of the 23S rRNA in the assembled 50S subunit and ribosome.</text>
</comment>
<dbReference type="PANTHER" id="PTHR10746:SF6">
    <property type="entry name" value="LARGE RIBOSOMAL SUBUNIT PROTEIN UL4M"/>
    <property type="match status" value="1"/>
</dbReference>
<evidence type="ECO:0000256" key="3">
    <source>
        <dbReference type="ARBA" id="ARBA00023274"/>
    </source>
</evidence>
<dbReference type="InterPro" id="IPR002136">
    <property type="entry name" value="Ribosomal_uL4"/>
</dbReference>
<gene>
    <name evidence="5" type="primary">rplD</name>
</gene>
<comment type="similarity">
    <text evidence="1 5">Belongs to the universal ribosomal protein uL4 family.</text>
</comment>
<keyword evidence="5" id="KW-0694">RNA-binding</keyword>
<dbReference type="InterPro" id="IPR013005">
    <property type="entry name" value="Ribosomal_uL4-like"/>
</dbReference>
<keyword evidence="5" id="KW-0699">rRNA-binding</keyword>
<dbReference type="HAMAP" id="MF_01328_B">
    <property type="entry name" value="Ribosomal_uL4_B"/>
    <property type="match status" value="1"/>
</dbReference>
<organism evidence="7">
    <name type="scientific">uncultured bacterium Rifle_16ft_4_minimus_28965</name>
    <dbReference type="NCBI Taxonomy" id="1665156"/>
    <lineage>
        <taxon>Bacteria</taxon>
        <taxon>environmental samples</taxon>
    </lineage>
</organism>
<dbReference type="GO" id="GO:1990904">
    <property type="term" value="C:ribonucleoprotein complex"/>
    <property type="evidence" value="ECO:0007669"/>
    <property type="project" value="UniProtKB-KW"/>
</dbReference>
<keyword evidence="2 5" id="KW-0689">Ribosomal protein</keyword>
<dbReference type="GO" id="GO:0003735">
    <property type="term" value="F:structural constituent of ribosome"/>
    <property type="evidence" value="ECO:0007669"/>
    <property type="project" value="InterPro"/>
</dbReference>
<evidence type="ECO:0000256" key="5">
    <source>
        <dbReference type="HAMAP-Rule" id="MF_01328"/>
    </source>
</evidence>
<keyword evidence="3 5" id="KW-0687">Ribonucleoprotein</keyword>
<proteinExistence type="inferred from homology"/>
<dbReference type="GO" id="GO:0006412">
    <property type="term" value="P:translation"/>
    <property type="evidence" value="ECO:0007669"/>
    <property type="project" value="UniProtKB-UniRule"/>
</dbReference>
<evidence type="ECO:0000313" key="7">
    <source>
        <dbReference type="EMBL" id="AKQ05251.1"/>
    </source>
</evidence>
<dbReference type="SUPFAM" id="SSF52166">
    <property type="entry name" value="Ribosomal protein L4"/>
    <property type="match status" value="1"/>
</dbReference>